<dbReference type="Proteomes" id="UP001243375">
    <property type="component" value="Unassembled WGS sequence"/>
</dbReference>
<organism evidence="1 2">
    <name type="scientific">Naganishia vaughanmartiniae</name>
    <dbReference type="NCBI Taxonomy" id="1424756"/>
    <lineage>
        <taxon>Eukaryota</taxon>
        <taxon>Fungi</taxon>
        <taxon>Dikarya</taxon>
        <taxon>Basidiomycota</taxon>
        <taxon>Agaricomycotina</taxon>
        <taxon>Tremellomycetes</taxon>
        <taxon>Filobasidiales</taxon>
        <taxon>Filobasidiaceae</taxon>
        <taxon>Naganishia</taxon>
    </lineage>
</organism>
<reference evidence="1" key="1">
    <citation type="submission" date="2023-04" db="EMBL/GenBank/DDBJ databases">
        <title>Draft Genome sequencing of Naganishia species isolated from polar environments using Oxford Nanopore Technology.</title>
        <authorList>
            <person name="Leo P."/>
            <person name="Venkateswaran K."/>
        </authorList>
    </citation>
    <scope>NUCLEOTIDE SEQUENCE</scope>
    <source>
        <strain evidence="1">MNA-CCFEE 5425</strain>
    </source>
</reference>
<accession>A0ACC2XE85</accession>
<protein>
    <submittedName>
        <fullName evidence="1">Uncharacterized protein</fullName>
    </submittedName>
</protein>
<keyword evidence="2" id="KW-1185">Reference proteome</keyword>
<dbReference type="EMBL" id="JASBWU010000005">
    <property type="protein sequence ID" value="KAJ9121695.1"/>
    <property type="molecule type" value="Genomic_DNA"/>
</dbReference>
<evidence type="ECO:0000313" key="1">
    <source>
        <dbReference type="EMBL" id="KAJ9121695.1"/>
    </source>
</evidence>
<comment type="caution">
    <text evidence="1">The sequence shown here is derived from an EMBL/GenBank/DDBJ whole genome shotgun (WGS) entry which is preliminary data.</text>
</comment>
<evidence type="ECO:0000313" key="2">
    <source>
        <dbReference type="Proteomes" id="UP001243375"/>
    </source>
</evidence>
<name>A0ACC2XE85_9TREE</name>
<proteinExistence type="predicted"/>
<gene>
    <name evidence="1" type="ORF">QFC22_002315</name>
</gene>
<sequence>MDSRPMDSQSSPETATAAIENEGSLLIPPNPAVLAQQPRGSILINRNDASCVTPSTANASKSPAGASSVLSNVKNAFLFGEMSRPRQPGPPAALFNNRNRASSASSNASTASSGSYGGMAPQSISGRRRSPSPSVSFAPLPQVPNLERTRSITLGVAARSNMLKTQGSAAGRMGNAASHNSAAIPRKDGMRGYLMMTDEEWEYYKKEKADAGQTHHNPPELHHLVRDSGKKLWQKARSLSSTSSRGSPSPTARARKLDVSTDDGSTSPGNFSPPDSLSDQSSDSNLVTSNSRGRPGLFGRTRSASSSSPHSEVPEYAIDESSEIGSIAEEDEEAVDDEDQRDRILPLQNRYLNTDGLKPRAESSSAMSDGQSSAGDSLYSSIDDEEDEPPVNLPAYLQKDMGAERRHYMHEHAALESAAGGNQTRYRSNSGTATPTGATFDFNKHQSHLSTMSQSPADGESHYNHLHHAHISKHLMDMNLGDASNGAGYAEGEGDATPRMRGSPKAVATHMSRVSEDTI</sequence>